<gene>
    <name evidence="2" type="ORF">HXO65_07265</name>
</gene>
<dbReference type="AlphaFoldDB" id="A0A930LV60"/>
<name>A0A930LV60_9MICC</name>
<evidence type="ECO:0000313" key="2">
    <source>
        <dbReference type="EMBL" id="MBF1673983.1"/>
    </source>
</evidence>
<feature type="compositionally biased region" description="Polar residues" evidence="1">
    <location>
        <begin position="10"/>
        <end position="29"/>
    </location>
</feature>
<feature type="non-terminal residue" evidence="2">
    <location>
        <position position="125"/>
    </location>
</feature>
<comment type="caution">
    <text evidence="2">The sequence shown here is derived from an EMBL/GenBank/DDBJ whole genome shotgun (WGS) entry which is preliminary data.</text>
</comment>
<sequence>MGEHEPTATVPAQSISAQNTSEQATSAQPRTVAPTVRPAPPKIPRPVPAPRVDSPLISAIIADAVSPEELNARILEVVSEGTPIIEPVHREDGSISENERIVTFLYHNEQAEQVLMFINRLTDEK</sequence>
<proteinExistence type="predicted"/>
<evidence type="ECO:0000256" key="1">
    <source>
        <dbReference type="SAM" id="MobiDB-lite"/>
    </source>
</evidence>
<dbReference type="EMBL" id="JABZXS010000131">
    <property type="protein sequence ID" value="MBF1673983.1"/>
    <property type="molecule type" value="Genomic_DNA"/>
</dbReference>
<reference evidence="2" key="1">
    <citation type="submission" date="2020-04" db="EMBL/GenBank/DDBJ databases">
        <title>Deep metagenomics examines the oral microbiome during advanced dental caries in children, revealing novel taxa and co-occurrences with host molecules.</title>
        <authorList>
            <person name="Baker J.L."/>
            <person name="Morton J.T."/>
            <person name="Dinis M."/>
            <person name="Alvarez R."/>
            <person name="Tran N.C."/>
            <person name="Knight R."/>
            <person name="Edlund A."/>
        </authorList>
    </citation>
    <scope>NUCLEOTIDE SEQUENCE</scope>
    <source>
        <strain evidence="2">JCVI_47_bin.3</strain>
    </source>
</reference>
<evidence type="ECO:0000313" key="3">
    <source>
        <dbReference type="Proteomes" id="UP000785653"/>
    </source>
</evidence>
<accession>A0A930LV60</accession>
<feature type="region of interest" description="Disordered" evidence="1">
    <location>
        <begin position="1"/>
        <end position="50"/>
    </location>
</feature>
<organism evidence="2 3">
    <name type="scientific">Rothia mucilaginosa</name>
    <dbReference type="NCBI Taxonomy" id="43675"/>
    <lineage>
        <taxon>Bacteria</taxon>
        <taxon>Bacillati</taxon>
        <taxon>Actinomycetota</taxon>
        <taxon>Actinomycetes</taxon>
        <taxon>Micrococcales</taxon>
        <taxon>Micrococcaceae</taxon>
        <taxon>Rothia</taxon>
    </lineage>
</organism>
<protein>
    <submittedName>
        <fullName evidence="2">Esterase</fullName>
    </submittedName>
</protein>
<dbReference type="Proteomes" id="UP000785653">
    <property type="component" value="Unassembled WGS sequence"/>
</dbReference>
<feature type="compositionally biased region" description="Pro residues" evidence="1">
    <location>
        <begin position="37"/>
        <end position="49"/>
    </location>
</feature>